<dbReference type="GO" id="GO:0003723">
    <property type="term" value="F:RNA binding"/>
    <property type="evidence" value="ECO:0007669"/>
    <property type="project" value="TreeGrafter"/>
</dbReference>
<evidence type="ECO:0000256" key="1">
    <source>
        <dbReference type="SAM" id="MobiDB-lite"/>
    </source>
</evidence>
<dbReference type="GO" id="GO:0035770">
    <property type="term" value="C:ribonucleoprotein granule"/>
    <property type="evidence" value="ECO:0007669"/>
    <property type="project" value="TreeGrafter"/>
</dbReference>
<protein>
    <recommendedName>
        <fullName evidence="4">RAP domain-containing protein</fullName>
    </recommendedName>
</protein>
<dbReference type="GO" id="GO:0005759">
    <property type="term" value="C:mitochondrial matrix"/>
    <property type="evidence" value="ECO:0007669"/>
    <property type="project" value="TreeGrafter"/>
</dbReference>
<evidence type="ECO:0000313" key="3">
    <source>
        <dbReference type="Proteomes" id="UP001497744"/>
    </source>
</evidence>
<dbReference type="AlphaFoldDB" id="A0AAV4LT09"/>
<sequence>MTTTATRAAAPVLSDAAKLVSRVTQSAKLGETDVTVWRTYSREIVDMASTLEMPQVVKLLGSFSYMRYRHVGVLDALTTRVYESCFKLSSADIARVLRSYSILEHRNDFMFRLMLPEVAKRLDMFSLGHLTSVLYSYSNLGYYNRHLTDCVETLVIRNLHKVGPRELCKVLCALAKLHVRRRRLETVLGCHFCTTVELCSHADFSLMVNALGRLDFCGYPHLFSVVETEIYRKSKHLPSQSFSLVANAVSRREDSAKVIDFLAKQIPDRLREFDVHSLCLLSAAFSRRGAVRGELFERVAERVGLMSVSLYPRAVASLSFSYSRAGHLHGPLMYFAGQHLERFLAHYHCNEMAMILRAHTLLSVRNEQLLLAVARHICDYCPDMVPVRAADPLSEDRISFSMGYEGKGNAFGEVTHETAAAAAERGPHEGSPSEPLLPPPEPQDAELMHINHLEVFSADPFGTAQEGKHFLERGLMHSLLWIVQSFAVHGLWNETEVKGALQRVANEVACRPRELTPLTTAHLLYAYARLNYRLDNLLELLVRELRDPRTTFVFEQDHLRAAFHGLAAFGLDPASAGVHRVPTIELKRLMELHRHDVDRVVRAVLETDYEATAGMQASTELELDVPFAGTSTAAGTPASAGESAVTYVHIPSCVGAALGAGRGAGAFADRLRYNFAI</sequence>
<dbReference type="PANTHER" id="PTHR21228">
    <property type="entry name" value="FAST LEU-RICH DOMAIN-CONTAINING"/>
    <property type="match status" value="1"/>
</dbReference>
<dbReference type="InterPro" id="IPR050870">
    <property type="entry name" value="FAST_kinase"/>
</dbReference>
<dbReference type="PANTHER" id="PTHR21228:SF40">
    <property type="entry name" value="LD45607P"/>
    <property type="match status" value="1"/>
</dbReference>
<proteinExistence type="predicted"/>
<keyword evidence="3" id="KW-1185">Reference proteome</keyword>
<evidence type="ECO:0000313" key="2">
    <source>
        <dbReference type="EMBL" id="GIX62897.1"/>
    </source>
</evidence>
<dbReference type="GO" id="GO:0000963">
    <property type="term" value="P:mitochondrial RNA processing"/>
    <property type="evidence" value="ECO:0007669"/>
    <property type="project" value="TreeGrafter"/>
</dbReference>
<comment type="caution">
    <text evidence="2">The sequence shown here is derived from an EMBL/GenBank/DDBJ whole genome shotgun (WGS) entry which is preliminary data.</text>
</comment>
<dbReference type="Proteomes" id="UP001497744">
    <property type="component" value="Unassembled WGS sequence"/>
</dbReference>
<dbReference type="GeneID" id="94194378"/>
<name>A0AAV4LT09_BABCB</name>
<dbReference type="EMBL" id="BPLF01000002">
    <property type="protein sequence ID" value="GIX62897.1"/>
    <property type="molecule type" value="Genomic_DNA"/>
</dbReference>
<evidence type="ECO:0008006" key="4">
    <source>
        <dbReference type="Google" id="ProtNLM"/>
    </source>
</evidence>
<dbReference type="GO" id="GO:0044528">
    <property type="term" value="P:regulation of mitochondrial mRNA stability"/>
    <property type="evidence" value="ECO:0007669"/>
    <property type="project" value="TreeGrafter"/>
</dbReference>
<reference evidence="2 3" key="1">
    <citation type="submission" date="2021-06" db="EMBL/GenBank/DDBJ databases">
        <title>Genome sequence of Babesia caballi.</title>
        <authorList>
            <person name="Yamagishi J."/>
            <person name="Kidaka T."/>
            <person name="Ochi A."/>
        </authorList>
    </citation>
    <scope>NUCLEOTIDE SEQUENCE [LARGE SCALE GENOMIC DNA]</scope>
    <source>
        <strain evidence="2">USDA-D6B2</strain>
    </source>
</reference>
<dbReference type="RefSeq" id="XP_067714966.1">
    <property type="nucleotide sequence ID" value="XM_067858865.1"/>
</dbReference>
<organism evidence="2 3">
    <name type="scientific">Babesia caballi</name>
    <dbReference type="NCBI Taxonomy" id="5871"/>
    <lineage>
        <taxon>Eukaryota</taxon>
        <taxon>Sar</taxon>
        <taxon>Alveolata</taxon>
        <taxon>Apicomplexa</taxon>
        <taxon>Aconoidasida</taxon>
        <taxon>Piroplasmida</taxon>
        <taxon>Babesiidae</taxon>
        <taxon>Babesia</taxon>
    </lineage>
</organism>
<accession>A0AAV4LT09</accession>
<feature type="region of interest" description="Disordered" evidence="1">
    <location>
        <begin position="419"/>
        <end position="442"/>
    </location>
</feature>
<gene>
    <name evidence="2" type="ORF">BcabD6B2_23320</name>
</gene>